<sequence length="94" mass="9950">MTTDPREPQVLASLYTETEAAMIVAALAGHGIEASTTGGITVGLRPEAPGRVDIIVRQEQLGKAQQAYAQIQADLSDADSEVDWSKVDVGKPED</sequence>
<protein>
    <recommendedName>
        <fullName evidence="3">DUF2007 domain-containing protein</fullName>
    </recommendedName>
</protein>
<accession>A0A517ZL51</accession>
<keyword evidence="2" id="KW-1185">Reference proteome</keyword>
<evidence type="ECO:0000313" key="2">
    <source>
        <dbReference type="Proteomes" id="UP000319383"/>
    </source>
</evidence>
<dbReference type="KEGG" id="sdyn:Mal52_16920"/>
<reference evidence="1 2" key="1">
    <citation type="submission" date="2019-02" db="EMBL/GenBank/DDBJ databases">
        <title>Deep-cultivation of Planctomycetes and their phenomic and genomic characterization uncovers novel biology.</title>
        <authorList>
            <person name="Wiegand S."/>
            <person name="Jogler M."/>
            <person name="Boedeker C."/>
            <person name="Pinto D."/>
            <person name="Vollmers J."/>
            <person name="Rivas-Marin E."/>
            <person name="Kohn T."/>
            <person name="Peeters S.H."/>
            <person name="Heuer A."/>
            <person name="Rast P."/>
            <person name="Oberbeckmann S."/>
            <person name="Bunk B."/>
            <person name="Jeske O."/>
            <person name="Meyerdierks A."/>
            <person name="Storesund J.E."/>
            <person name="Kallscheuer N."/>
            <person name="Luecker S."/>
            <person name="Lage O.M."/>
            <person name="Pohl T."/>
            <person name="Merkel B.J."/>
            <person name="Hornburger P."/>
            <person name="Mueller R.-W."/>
            <person name="Bruemmer F."/>
            <person name="Labrenz M."/>
            <person name="Spormann A.M."/>
            <person name="Op den Camp H."/>
            <person name="Overmann J."/>
            <person name="Amann R."/>
            <person name="Jetten M.S.M."/>
            <person name="Mascher T."/>
            <person name="Medema M.H."/>
            <person name="Devos D.P."/>
            <person name="Kaster A.-K."/>
            <person name="Ovreas L."/>
            <person name="Rohde M."/>
            <person name="Galperin M.Y."/>
            <person name="Jogler C."/>
        </authorList>
    </citation>
    <scope>NUCLEOTIDE SEQUENCE [LARGE SCALE GENOMIC DNA]</scope>
    <source>
        <strain evidence="1 2">Mal52</strain>
    </source>
</reference>
<proteinExistence type="predicted"/>
<gene>
    <name evidence="1" type="ORF">Mal52_16920</name>
</gene>
<dbReference type="Proteomes" id="UP000319383">
    <property type="component" value="Chromosome"/>
</dbReference>
<evidence type="ECO:0000313" key="1">
    <source>
        <dbReference type="EMBL" id="QDU43220.1"/>
    </source>
</evidence>
<evidence type="ECO:0008006" key="3">
    <source>
        <dbReference type="Google" id="ProtNLM"/>
    </source>
</evidence>
<organism evidence="1 2">
    <name type="scientific">Symmachiella dynata</name>
    <dbReference type="NCBI Taxonomy" id="2527995"/>
    <lineage>
        <taxon>Bacteria</taxon>
        <taxon>Pseudomonadati</taxon>
        <taxon>Planctomycetota</taxon>
        <taxon>Planctomycetia</taxon>
        <taxon>Planctomycetales</taxon>
        <taxon>Planctomycetaceae</taxon>
        <taxon>Symmachiella</taxon>
    </lineage>
</organism>
<dbReference type="AlphaFoldDB" id="A0A517ZL51"/>
<name>A0A517ZL51_9PLAN</name>
<dbReference type="RefSeq" id="WP_145375356.1">
    <property type="nucleotide sequence ID" value="NZ_CP036276.1"/>
</dbReference>
<dbReference type="EMBL" id="CP036276">
    <property type="protein sequence ID" value="QDU43220.1"/>
    <property type="molecule type" value="Genomic_DNA"/>
</dbReference>